<dbReference type="InterPro" id="IPR016192">
    <property type="entry name" value="APOBEC/CMP_deaminase_Zn-bd"/>
</dbReference>
<keyword evidence="5" id="KW-1185">Reference proteome</keyword>
<evidence type="ECO:0000259" key="3">
    <source>
        <dbReference type="PROSITE" id="PS51747"/>
    </source>
</evidence>
<dbReference type="InterPro" id="IPR016193">
    <property type="entry name" value="Cytidine_deaminase-like"/>
</dbReference>
<dbReference type="EMBL" id="CP002408">
    <property type="protein sequence ID" value="AFU57225.1"/>
    <property type="molecule type" value="Genomic_DNA"/>
</dbReference>
<accession>K0ICE1</accession>
<reference evidence="4 5" key="1">
    <citation type="journal article" date="2012" name="Environ. Microbiol.">
        <title>The genome of the ammonia-oxidizing Candidatus Nitrososphaera gargensis: insights into metabolic versatility and environmental adaptations.</title>
        <authorList>
            <person name="Spang A."/>
            <person name="Poehlein A."/>
            <person name="Offre P."/>
            <person name="Zumbragel S."/>
            <person name="Haider S."/>
            <person name="Rychlik N."/>
            <person name="Nowka B."/>
            <person name="Schmeisser C."/>
            <person name="Lebedeva E.V."/>
            <person name="Rattei T."/>
            <person name="Bohm C."/>
            <person name="Schmid M."/>
            <person name="Galushko A."/>
            <person name="Hatzenpichler R."/>
            <person name="Weinmaier T."/>
            <person name="Daniel R."/>
            <person name="Schleper C."/>
            <person name="Spieck E."/>
            <person name="Streit W."/>
            <person name="Wagner M."/>
        </authorList>
    </citation>
    <scope>NUCLEOTIDE SEQUENCE [LARGE SCALE GENOMIC DNA]</scope>
    <source>
        <strain evidence="5">Ga9.2</strain>
    </source>
</reference>
<protein>
    <submittedName>
        <fullName evidence="4">Putative cytosine/adenosine deaminase</fullName>
    </submittedName>
</protein>
<dbReference type="Gene3D" id="3.40.140.10">
    <property type="entry name" value="Cytidine Deaminase, domain 2"/>
    <property type="match status" value="1"/>
</dbReference>
<dbReference type="SUPFAM" id="SSF53927">
    <property type="entry name" value="Cytidine deaminase-like"/>
    <property type="match status" value="1"/>
</dbReference>
<feature type="domain" description="CMP/dCMP-type deaminase" evidence="3">
    <location>
        <begin position="18"/>
        <end position="154"/>
    </location>
</feature>
<dbReference type="STRING" id="1237085.Ngar_c02770"/>
<evidence type="ECO:0000313" key="5">
    <source>
        <dbReference type="Proteomes" id="UP000008037"/>
    </source>
</evidence>
<keyword evidence="2" id="KW-0862">Zinc</keyword>
<dbReference type="HOGENOM" id="CLU_681275_0_0_2"/>
<dbReference type="InParanoid" id="K0ICE1"/>
<evidence type="ECO:0000256" key="2">
    <source>
        <dbReference type="ARBA" id="ARBA00022833"/>
    </source>
</evidence>
<name>K0ICE1_NITGG</name>
<dbReference type="PROSITE" id="PS51747">
    <property type="entry name" value="CYT_DCMP_DEAMINASES_2"/>
    <property type="match status" value="1"/>
</dbReference>
<evidence type="ECO:0000313" key="4">
    <source>
        <dbReference type="EMBL" id="AFU57225.1"/>
    </source>
</evidence>
<dbReference type="Proteomes" id="UP000008037">
    <property type="component" value="Chromosome"/>
</dbReference>
<sequence length="423" mass="46486">MFDLATVYVMLRDSRKLAAACKYAEIAVREAENAKSAGTFGVGGLLIGNDGKIYKIIRNTVIQGNSVHDPTAHVERQLVDWYFSKKREKKTKNLLLPPANKTTIITSLDPCMMCSGAILAGGFNVIHISQDSQTGTSCRGVGDFSTLPDGLEQRARETFSAFGVVGNRLFNGPPDSIFSGDEIDSKLDRRSVRAFSSSLKKIKGIINNHHGQSPDKLTDPKTLARSSRIFRLLKKYNSKVFSDGYLVDFDKPGINLGQILVEKAKESHEKSGVFNSACLIDPFGNVLLSEAGAEDASPIRAPFLELVRKYHRLLLEAGAEGSKHLAHLKYCKTVTMLGPGRDPKSLMEVGCFGSCIEGKLPKGEQMQYVIPQQGQDDLQNMLNNLPPLYSDVMRLKDAIHQVKDVQLQQFCTSKATLFASGRT</sequence>
<dbReference type="KEGG" id="nga:Ngar_c02770"/>
<dbReference type="GO" id="GO:0008270">
    <property type="term" value="F:zinc ion binding"/>
    <property type="evidence" value="ECO:0007669"/>
    <property type="project" value="InterPro"/>
</dbReference>
<proteinExistence type="predicted"/>
<keyword evidence="1" id="KW-0479">Metal-binding</keyword>
<dbReference type="AlphaFoldDB" id="K0ICE1"/>
<dbReference type="PROSITE" id="PS00903">
    <property type="entry name" value="CYT_DCMP_DEAMINASES_1"/>
    <property type="match status" value="1"/>
</dbReference>
<evidence type="ECO:0000256" key="1">
    <source>
        <dbReference type="ARBA" id="ARBA00022723"/>
    </source>
</evidence>
<dbReference type="Pfam" id="PF00383">
    <property type="entry name" value="dCMP_cyt_deam_1"/>
    <property type="match status" value="1"/>
</dbReference>
<dbReference type="BioCyc" id="CNIT1237085:G1324-277-MONOMER"/>
<dbReference type="GO" id="GO:0016787">
    <property type="term" value="F:hydrolase activity"/>
    <property type="evidence" value="ECO:0007669"/>
    <property type="project" value="InterPro"/>
</dbReference>
<organism evidence="4 5">
    <name type="scientific">Nitrososphaera gargensis (strain Ga9.2)</name>
    <dbReference type="NCBI Taxonomy" id="1237085"/>
    <lineage>
        <taxon>Archaea</taxon>
        <taxon>Nitrososphaerota</taxon>
        <taxon>Nitrososphaeria</taxon>
        <taxon>Nitrososphaerales</taxon>
        <taxon>Nitrososphaeraceae</taxon>
        <taxon>Nitrososphaera</taxon>
    </lineage>
</organism>
<gene>
    <name evidence="4" type="ordered locus">Ngar_c02770</name>
</gene>
<dbReference type="InterPro" id="IPR002125">
    <property type="entry name" value="CMP_dCMP_dom"/>
</dbReference>